<gene>
    <name evidence="3" type="ORF">NZH93_36985</name>
</gene>
<accession>A0A9X3A5N9</accession>
<evidence type="ECO:0000313" key="3">
    <source>
        <dbReference type="EMBL" id="MCS7482473.1"/>
    </source>
</evidence>
<keyword evidence="1" id="KW-0712">Selenocysteine</keyword>
<keyword evidence="2" id="KW-0560">Oxidoreductase</keyword>
<keyword evidence="4" id="KW-1185">Reference proteome</keyword>
<name>A0A9X3A5N9_9PSEU</name>
<dbReference type="Proteomes" id="UP001141259">
    <property type="component" value="Unassembled WGS sequence"/>
</dbReference>
<evidence type="ECO:0000313" key="4">
    <source>
        <dbReference type="Proteomes" id="UP001141259"/>
    </source>
</evidence>
<dbReference type="InterPro" id="IPR010187">
    <property type="entry name" value="Various_sel_PB"/>
</dbReference>
<evidence type="ECO:0000256" key="1">
    <source>
        <dbReference type="ARBA" id="ARBA00022933"/>
    </source>
</evidence>
<proteinExistence type="predicted"/>
<dbReference type="GO" id="GO:0050485">
    <property type="term" value="F:oxidoreductase activity, acting on X-H and Y-H to form an X-Y bond, with a disulfide as acceptor"/>
    <property type="evidence" value="ECO:0007669"/>
    <property type="project" value="InterPro"/>
</dbReference>
<dbReference type="EMBL" id="JANYMP010000024">
    <property type="protein sequence ID" value="MCS7482473.1"/>
    <property type="molecule type" value="Genomic_DNA"/>
</dbReference>
<dbReference type="Pfam" id="PF07355">
    <property type="entry name" value="GRDB"/>
    <property type="match status" value="1"/>
</dbReference>
<dbReference type="Pfam" id="PF09338">
    <property type="entry name" value="Gly_reductase"/>
    <property type="match status" value="2"/>
</dbReference>
<evidence type="ECO:0000256" key="2">
    <source>
        <dbReference type="ARBA" id="ARBA00023002"/>
    </source>
</evidence>
<dbReference type="RefSeq" id="WP_259627937.1">
    <property type="nucleotide sequence ID" value="NZ_JANYMP010000024.1"/>
</dbReference>
<reference evidence="3" key="1">
    <citation type="submission" date="2022-08" db="EMBL/GenBank/DDBJ databases">
        <authorList>
            <person name="Tistechok S."/>
            <person name="Samborskyy M."/>
            <person name="Roman I."/>
        </authorList>
    </citation>
    <scope>NUCLEOTIDE SEQUENCE</scope>
    <source>
        <strain evidence="3">DSM 103496</strain>
    </source>
</reference>
<protein>
    <submittedName>
        <fullName evidence="3">Glycine/sarcosine/betaine reductase selenoprotein B family protein</fullName>
    </submittedName>
</protein>
<comment type="caution">
    <text evidence="3">The sequence shown here is derived from an EMBL/GenBank/DDBJ whole genome shotgun (WGS) entry which is preliminary data.</text>
</comment>
<dbReference type="InterPro" id="IPR015417">
    <property type="entry name" value="Gly_reductase_pB_sua/b"/>
</dbReference>
<sequence length="692" mass="72175">MTIDDFTTDAEARMNSNATVLPVHCDCEVLPPPALVQEFVPVREVAFGERTELRDGTLTVAGNVSADIAVPLVTSVVVDVVAPGERDVRTDTVLDAVPLAVKVEGGLGEGVTRLATGVVLVVTGVDADGTQLGEAGNSAGVLSERMSDAAPGTPDPGDWIIRIAVTIEAGRRMERPGPAAAHQAADVVADRLRRALLDAPPSDRRTFEEPSGPGPRVALVKLVMGQGAMHENLVFPAEPGGVRGAVSLIDLGNLPQQLRVNEVRDGALHSLCCVGPSSKETTLHYYRDPLVAALAEDTELRLTGVIVVGSPPQEADKRFVARRVGAMVAAAGVDGVVVATEGFGNNHIDFAAEIEEIAKYGTPTVGVCWSAARGLVSGNEYMYALVEVNKAASGQESDVLGENTADATDARRAIAMLKTLLFGADPLPSPHSWDPEVLRGNQELVEAAAADNNGRPTLTEGIRSEVPVSATAPTPLASLGRPLSGAVVALVSSAGAHTVGDVPFRPYADYSLREIPATATDDELTFASGSYDNSDVNADPNCLFPLTRLRELAEDGVLGGVSPTHFAMQGGGTELELVKTRTGPDLLRRLEEVDVDAVVLIGACGSCHRSAVVLQRLVEQAGIPTVIIASLPAVAAQLGAPRIAATDTPMGAALGAPHDTAQQRRVLTAALDLLVRADEAGAVARLPERYRS</sequence>
<dbReference type="AlphaFoldDB" id="A0A9X3A5N9"/>
<organism evidence="3 4">
    <name type="scientific">Umezawaea endophytica</name>
    <dbReference type="NCBI Taxonomy" id="1654476"/>
    <lineage>
        <taxon>Bacteria</taxon>
        <taxon>Bacillati</taxon>
        <taxon>Actinomycetota</taxon>
        <taxon>Actinomycetes</taxon>
        <taxon>Pseudonocardiales</taxon>
        <taxon>Pseudonocardiaceae</taxon>
        <taxon>Umezawaea</taxon>
    </lineage>
</organism>